<comment type="caution">
    <text evidence="1">The sequence shown here is derived from an EMBL/GenBank/DDBJ whole genome shotgun (WGS) entry which is preliminary data.</text>
</comment>
<accession>A0A4R6SXV1</accession>
<evidence type="ECO:0000313" key="1">
    <source>
        <dbReference type="EMBL" id="TDQ10279.1"/>
    </source>
</evidence>
<reference evidence="1 2" key="1">
    <citation type="submission" date="2019-03" db="EMBL/GenBank/DDBJ databases">
        <title>Genomic Encyclopedia of Archaeal and Bacterial Type Strains, Phase II (KMG-II): from individual species to whole genera.</title>
        <authorList>
            <person name="Goeker M."/>
        </authorList>
    </citation>
    <scope>NUCLEOTIDE SEQUENCE [LARGE SCALE GENOMIC DNA]</scope>
    <source>
        <strain evidence="1 2">DSM 19035</strain>
    </source>
</reference>
<proteinExistence type="predicted"/>
<gene>
    <name evidence="1" type="ORF">ATK78_2445</name>
</gene>
<organism evidence="1 2">
    <name type="scientific">Pedobacter metabolipauper</name>
    <dbReference type="NCBI Taxonomy" id="425513"/>
    <lineage>
        <taxon>Bacteria</taxon>
        <taxon>Pseudomonadati</taxon>
        <taxon>Bacteroidota</taxon>
        <taxon>Sphingobacteriia</taxon>
        <taxon>Sphingobacteriales</taxon>
        <taxon>Sphingobacteriaceae</taxon>
        <taxon>Pedobacter</taxon>
    </lineage>
</organism>
<dbReference type="AlphaFoldDB" id="A0A4R6SXV1"/>
<dbReference type="OrthoDB" id="9127033at2"/>
<dbReference type="InterPro" id="IPR018490">
    <property type="entry name" value="cNMP-bd_dom_sf"/>
</dbReference>
<dbReference type="EMBL" id="SNYC01000004">
    <property type="protein sequence ID" value="TDQ10279.1"/>
    <property type="molecule type" value="Genomic_DNA"/>
</dbReference>
<dbReference type="Gene3D" id="2.60.120.10">
    <property type="entry name" value="Jelly Rolls"/>
    <property type="match status" value="1"/>
</dbReference>
<evidence type="ECO:0000313" key="2">
    <source>
        <dbReference type="Proteomes" id="UP000295620"/>
    </source>
</evidence>
<name>A0A4R6SXV1_9SPHI</name>
<dbReference type="RefSeq" id="WP_133576296.1">
    <property type="nucleotide sequence ID" value="NZ_SNYC01000004.1"/>
</dbReference>
<dbReference type="Proteomes" id="UP000295620">
    <property type="component" value="Unassembled WGS sequence"/>
</dbReference>
<protein>
    <submittedName>
        <fullName evidence="1">CRP-like cAMP-binding protein</fullName>
    </submittedName>
</protein>
<sequence>MLNEQILYDFLFACKSIPEELKDENEREKLISYFNTQVCIAEYSNNTVLLQADYVPDHVYYVHKGMVKGYTIDRKNKEKVAFLWLKNSLVADAESFISRSRTNLNLQVTAPGTILISITYRKLISLFEHFPYTRIFLDGLEENNCKHCNIDLLEKCVTGRERLEEMRCMFPKFEQHVPKKLTADFLHITRQRLTQLYSDYR</sequence>
<dbReference type="InterPro" id="IPR014710">
    <property type="entry name" value="RmlC-like_jellyroll"/>
</dbReference>
<dbReference type="SUPFAM" id="SSF51206">
    <property type="entry name" value="cAMP-binding domain-like"/>
    <property type="match status" value="1"/>
</dbReference>
<keyword evidence="2" id="KW-1185">Reference proteome</keyword>